<feature type="region of interest" description="Disordered" evidence="1">
    <location>
        <begin position="1"/>
        <end position="21"/>
    </location>
</feature>
<evidence type="ECO:0000313" key="3">
    <source>
        <dbReference type="Proteomes" id="UP000317933"/>
    </source>
</evidence>
<dbReference type="Pfam" id="PF22014">
    <property type="entry name" value="DUF6932"/>
    <property type="match status" value="1"/>
</dbReference>
<name>A0A502HKX4_9PSED</name>
<dbReference type="AlphaFoldDB" id="A0A502HKX4"/>
<dbReference type="EMBL" id="RCZE01000010">
    <property type="protein sequence ID" value="TPG75457.1"/>
    <property type="molecule type" value="Genomic_DNA"/>
</dbReference>
<comment type="caution">
    <text evidence="2">The sequence shown here is derived from an EMBL/GenBank/DDBJ whole genome shotgun (WGS) entry which is preliminary data.</text>
</comment>
<proteinExistence type="predicted"/>
<evidence type="ECO:0000313" key="2">
    <source>
        <dbReference type="EMBL" id="TPG75457.1"/>
    </source>
</evidence>
<dbReference type="InterPro" id="IPR053860">
    <property type="entry name" value="DUF6932"/>
</dbReference>
<gene>
    <name evidence="2" type="ORF">EAH78_21645</name>
</gene>
<accession>A0A502HKX4</accession>
<sequence length="192" mass="22324">MIPEWNPEGLLPPINEQNPAGMDRSPYEVDLLAFIERFAISLDRCQILDGYLSHRSELHRMGMAEGFQWLNGSFAENIELIDQRAPGDIDVVTFTFAGDEFYDALQPGQLKLLGATREAQTFLKHQYKVDFYIQSLRDAPERLVEMTSYWYSMWAHRRSKQWKGFLRVDLDPREDRAALAMLTARKLELAHE</sequence>
<reference evidence="2 3" key="1">
    <citation type="journal article" date="2019" name="Environ. Microbiol.">
        <title>Species interactions and distinct microbial communities in high Arctic permafrost affected cryosols are associated with the CH4 and CO2 gas fluxes.</title>
        <authorList>
            <person name="Altshuler I."/>
            <person name="Hamel J."/>
            <person name="Turney S."/>
            <person name="Magnuson E."/>
            <person name="Levesque R."/>
            <person name="Greer C."/>
            <person name="Whyte L.G."/>
        </authorList>
    </citation>
    <scope>NUCLEOTIDE SEQUENCE [LARGE SCALE GENOMIC DNA]</scope>
    <source>
        <strain evidence="2 3">E3</strain>
    </source>
</reference>
<organism evidence="2 3">
    <name type="scientific">Pseudomonas arsenicoxydans</name>
    <dbReference type="NCBI Taxonomy" id="702115"/>
    <lineage>
        <taxon>Bacteria</taxon>
        <taxon>Pseudomonadati</taxon>
        <taxon>Pseudomonadota</taxon>
        <taxon>Gammaproteobacteria</taxon>
        <taxon>Pseudomonadales</taxon>
        <taxon>Pseudomonadaceae</taxon>
        <taxon>Pseudomonas</taxon>
    </lineage>
</organism>
<protein>
    <submittedName>
        <fullName evidence="2">Uncharacterized protein</fullName>
    </submittedName>
</protein>
<evidence type="ECO:0000256" key="1">
    <source>
        <dbReference type="SAM" id="MobiDB-lite"/>
    </source>
</evidence>
<dbReference type="RefSeq" id="WP_140669355.1">
    <property type="nucleotide sequence ID" value="NZ_RCZE01000010.1"/>
</dbReference>
<dbReference type="Proteomes" id="UP000317933">
    <property type="component" value="Unassembled WGS sequence"/>
</dbReference>